<dbReference type="NCBIfam" id="TIGR01727">
    <property type="entry name" value="oligo_HPY"/>
    <property type="match status" value="1"/>
</dbReference>
<feature type="region of interest" description="Disordered" evidence="4">
    <location>
        <begin position="319"/>
        <end position="357"/>
    </location>
</feature>
<evidence type="ECO:0000256" key="2">
    <source>
        <dbReference type="ARBA" id="ARBA00022741"/>
    </source>
</evidence>
<dbReference type="InterPro" id="IPR003439">
    <property type="entry name" value="ABC_transporter-like_ATP-bd"/>
</dbReference>
<evidence type="ECO:0000256" key="1">
    <source>
        <dbReference type="ARBA" id="ARBA00022448"/>
    </source>
</evidence>
<dbReference type="GO" id="GO:0015833">
    <property type="term" value="P:peptide transport"/>
    <property type="evidence" value="ECO:0007669"/>
    <property type="project" value="InterPro"/>
</dbReference>
<keyword evidence="3 6" id="KW-0067">ATP-binding</keyword>
<dbReference type="PROSITE" id="PS00211">
    <property type="entry name" value="ABC_TRANSPORTER_1"/>
    <property type="match status" value="1"/>
</dbReference>
<dbReference type="InterPro" id="IPR017871">
    <property type="entry name" value="ABC_transporter-like_CS"/>
</dbReference>
<dbReference type="PANTHER" id="PTHR43776">
    <property type="entry name" value="TRANSPORT ATP-BINDING PROTEIN"/>
    <property type="match status" value="1"/>
</dbReference>
<dbReference type="Gene3D" id="3.40.50.300">
    <property type="entry name" value="P-loop containing nucleotide triphosphate hydrolases"/>
    <property type="match status" value="1"/>
</dbReference>
<keyword evidence="2" id="KW-0547">Nucleotide-binding</keyword>
<dbReference type="Proteomes" id="UP000530234">
    <property type="component" value="Unassembled WGS sequence"/>
</dbReference>
<feature type="domain" description="ABC transporter" evidence="5">
    <location>
        <begin position="4"/>
        <end position="251"/>
    </location>
</feature>
<dbReference type="InterPro" id="IPR013563">
    <property type="entry name" value="Oligopep_ABC_C"/>
</dbReference>
<organism evidence="6 7">
    <name type="scientific">Streptomyces calidiresistens</name>
    <dbReference type="NCBI Taxonomy" id="1485586"/>
    <lineage>
        <taxon>Bacteria</taxon>
        <taxon>Bacillati</taxon>
        <taxon>Actinomycetota</taxon>
        <taxon>Actinomycetes</taxon>
        <taxon>Kitasatosporales</taxon>
        <taxon>Streptomycetaceae</taxon>
        <taxon>Streptomyces</taxon>
    </lineage>
</organism>
<dbReference type="CDD" id="cd03257">
    <property type="entry name" value="ABC_NikE_OppD_transporters"/>
    <property type="match status" value="1"/>
</dbReference>
<dbReference type="InterPro" id="IPR050319">
    <property type="entry name" value="ABC_transp_ATP-bind"/>
</dbReference>
<name>A0A7W3T6C4_9ACTN</name>
<feature type="region of interest" description="Disordered" evidence="4">
    <location>
        <begin position="257"/>
        <end position="282"/>
    </location>
</feature>
<dbReference type="PANTHER" id="PTHR43776:SF8">
    <property type="entry name" value="ABC TRANSPORTER, ATP-BINDING PROTEIN"/>
    <property type="match status" value="1"/>
</dbReference>
<gene>
    <name evidence="6" type="ORF">FOE67_20175</name>
</gene>
<proteinExistence type="predicted"/>
<dbReference type="InterPro" id="IPR003593">
    <property type="entry name" value="AAA+_ATPase"/>
</dbReference>
<dbReference type="GO" id="GO:0055085">
    <property type="term" value="P:transmembrane transport"/>
    <property type="evidence" value="ECO:0007669"/>
    <property type="project" value="UniProtKB-ARBA"/>
</dbReference>
<dbReference type="EMBL" id="VKHS01000616">
    <property type="protein sequence ID" value="MBB0231750.1"/>
    <property type="molecule type" value="Genomic_DNA"/>
</dbReference>
<evidence type="ECO:0000313" key="7">
    <source>
        <dbReference type="Proteomes" id="UP000530234"/>
    </source>
</evidence>
<dbReference type="SMART" id="SM00382">
    <property type="entry name" value="AAA"/>
    <property type="match status" value="1"/>
</dbReference>
<evidence type="ECO:0000259" key="5">
    <source>
        <dbReference type="PROSITE" id="PS50893"/>
    </source>
</evidence>
<keyword evidence="1" id="KW-0813">Transport</keyword>
<dbReference type="GO" id="GO:0016887">
    <property type="term" value="F:ATP hydrolysis activity"/>
    <property type="evidence" value="ECO:0007669"/>
    <property type="project" value="InterPro"/>
</dbReference>
<dbReference type="PROSITE" id="PS50893">
    <property type="entry name" value="ABC_TRANSPORTER_2"/>
    <property type="match status" value="1"/>
</dbReference>
<dbReference type="GO" id="GO:0005524">
    <property type="term" value="F:ATP binding"/>
    <property type="evidence" value="ECO:0007669"/>
    <property type="project" value="UniProtKB-KW"/>
</dbReference>
<sequence length="357" mass="38801">MTTLHVRDLVKDYALRSGLRRSVLRAADRVSFTLSPGRTVALVGESGSGKSTVARMIARLERPTAGTITALDDTGRTVPGRDYRHHVQMVFQDPFASLNPFHTVEHHLLRPLRLHGRVRDRREAREAVEHLLERVNLVPAADIAARRPHELSGGQRQRVAIARALAPGARVVIADEPVSMLDVSIRLGVLNLLARLRREEDLALLHITHDLATARHFSDDILVMYRGRVVERGPADAVILEPAHPYTRLLAAAAPDPAARGRARRITGTEPTGGPLPPSGRGCHFRDRCPSAMEICSRTPEPVEVTPDRWAACWLHTAEGGGSRPLRKAGATEKCPPAGKTPSGADPAGAPDRDAPG</sequence>
<accession>A0A7W3T6C4</accession>
<dbReference type="InterPro" id="IPR027417">
    <property type="entry name" value="P-loop_NTPase"/>
</dbReference>
<dbReference type="Pfam" id="PF08352">
    <property type="entry name" value="oligo_HPY"/>
    <property type="match status" value="1"/>
</dbReference>
<reference evidence="7" key="1">
    <citation type="submission" date="2019-10" db="EMBL/GenBank/DDBJ databases">
        <title>Streptomyces sp. nov., a novel actinobacterium isolated from alkaline environment.</title>
        <authorList>
            <person name="Golinska P."/>
        </authorList>
    </citation>
    <scope>NUCLEOTIDE SEQUENCE [LARGE SCALE GENOMIC DNA]</scope>
    <source>
        <strain evidence="7">DSM 42108</strain>
    </source>
</reference>
<comment type="caution">
    <text evidence="6">The sequence shown here is derived from an EMBL/GenBank/DDBJ whole genome shotgun (WGS) entry which is preliminary data.</text>
</comment>
<dbReference type="Pfam" id="PF00005">
    <property type="entry name" value="ABC_tran"/>
    <property type="match status" value="1"/>
</dbReference>
<evidence type="ECO:0000256" key="3">
    <source>
        <dbReference type="ARBA" id="ARBA00022840"/>
    </source>
</evidence>
<evidence type="ECO:0000313" key="6">
    <source>
        <dbReference type="EMBL" id="MBB0231750.1"/>
    </source>
</evidence>
<evidence type="ECO:0000256" key="4">
    <source>
        <dbReference type="SAM" id="MobiDB-lite"/>
    </source>
</evidence>
<keyword evidence="7" id="KW-1185">Reference proteome</keyword>
<protein>
    <submittedName>
        <fullName evidence="6">ATP-binding cassette domain-containing protein</fullName>
    </submittedName>
</protein>
<dbReference type="SUPFAM" id="SSF52540">
    <property type="entry name" value="P-loop containing nucleoside triphosphate hydrolases"/>
    <property type="match status" value="1"/>
</dbReference>
<dbReference type="AlphaFoldDB" id="A0A7W3T6C4"/>